<comment type="domain">
    <text evidence="8">The N-terminal domain interacts with the head of the 30S subunit; the C-terminal domain interacts with the body and contacts protein S4. The interaction surface between S4 and S5 is involved in control of translational fidelity.</text>
</comment>
<comment type="function">
    <text evidence="1 8">Located at the back of the 30S subunit body where it stabilizes the conformation of the head with respect to the body.</text>
</comment>
<dbReference type="Pfam" id="PF03719">
    <property type="entry name" value="Ribosomal_S5_C"/>
    <property type="match status" value="1"/>
</dbReference>
<sequence>MAEQREQRGRDRDRNREEVDDGMVEKLVAVNRVSKTVKGGRQFTFTALTVVGDGAGKVGFGYGKAREVPVAIQKSMEYARKTMINVDLNNGTLWHVVKARHGAANVFMQPASEGTGVIAGGAMRAVLEAVGVKNVLAKAVGSRNPINLVRATLRGLTEMHSPAKIAAKRGKKVEDLHHG</sequence>
<dbReference type="Proteomes" id="UP001431217">
    <property type="component" value="Unassembled WGS sequence"/>
</dbReference>
<dbReference type="InterPro" id="IPR014721">
    <property type="entry name" value="Ribsml_uS5_D2-typ_fold_subgr"/>
</dbReference>
<dbReference type="RefSeq" id="WP_249472741.1">
    <property type="nucleotide sequence ID" value="NZ_JAMBEP010000001.1"/>
</dbReference>
<dbReference type="Gene3D" id="3.30.160.20">
    <property type="match status" value="1"/>
</dbReference>
<dbReference type="PROSITE" id="PS00585">
    <property type="entry name" value="RIBOSOMAL_S5"/>
    <property type="match status" value="1"/>
</dbReference>
<dbReference type="InterPro" id="IPR013810">
    <property type="entry name" value="Ribosomal_uS5_N"/>
</dbReference>
<name>A0ABT0MI45_9GAMM</name>
<keyword evidence="4 8" id="KW-0694">RNA-binding</keyword>
<evidence type="ECO:0000256" key="9">
    <source>
        <dbReference type="RuleBase" id="RU003823"/>
    </source>
</evidence>
<dbReference type="PANTHER" id="PTHR48277">
    <property type="entry name" value="MITOCHONDRIAL RIBOSOMAL PROTEIN S5"/>
    <property type="match status" value="1"/>
</dbReference>
<accession>A0ABT0MI45</accession>
<evidence type="ECO:0000256" key="7">
    <source>
        <dbReference type="ARBA" id="ARBA00035255"/>
    </source>
</evidence>
<evidence type="ECO:0000259" key="10">
    <source>
        <dbReference type="PROSITE" id="PS50881"/>
    </source>
</evidence>
<comment type="similarity">
    <text evidence="2 8 9">Belongs to the universal ribosomal protein uS5 family.</text>
</comment>
<dbReference type="InterPro" id="IPR000851">
    <property type="entry name" value="Ribosomal_uS5"/>
</dbReference>
<protein>
    <recommendedName>
        <fullName evidence="7 8">Small ribosomal subunit protein uS5</fullName>
    </recommendedName>
</protein>
<evidence type="ECO:0000256" key="6">
    <source>
        <dbReference type="ARBA" id="ARBA00023274"/>
    </source>
</evidence>
<evidence type="ECO:0000256" key="3">
    <source>
        <dbReference type="ARBA" id="ARBA00022730"/>
    </source>
</evidence>
<dbReference type="InterPro" id="IPR005324">
    <property type="entry name" value="Ribosomal_uS5_C"/>
</dbReference>
<proteinExistence type="inferred from homology"/>
<evidence type="ECO:0000313" key="11">
    <source>
        <dbReference type="EMBL" id="MCL1634358.1"/>
    </source>
</evidence>
<dbReference type="SUPFAM" id="SSF54211">
    <property type="entry name" value="Ribosomal protein S5 domain 2-like"/>
    <property type="match status" value="1"/>
</dbReference>
<evidence type="ECO:0000313" key="12">
    <source>
        <dbReference type="Proteomes" id="UP001431217"/>
    </source>
</evidence>
<keyword evidence="5 8" id="KW-0689">Ribosomal protein</keyword>
<evidence type="ECO:0000256" key="5">
    <source>
        <dbReference type="ARBA" id="ARBA00022980"/>
    </source>
</evidence>
<comment type="caution">
    <text evidence="11">The sequence shown here is derived from an EMBL/GenBank/DDBJ whole genome shotgun (WGS) entry which is preliminary data.</text>
</comment>
<organism evidence="11 12">
    <name type="scientific">Luteimonas galliterrae</name>
    <dbReference type="NCBI Taxonomy" id="2940486"/>
    <lineage>
        <taxon>Bacteria</taxon>
        <taxon>Pseudomonadati</taxon>
        <taxon>Pseudomonadota</taxon>
        <taxon>Gammaproteobacteria</taxon>
        <taxon>Lysobacterales</taxon>
        <taxon>Lysobacteraceae</taxon>
        <taxon>Luteimonas</taxon>
    </lineage>
</organism>
<dbReference type="EMBL" id="JAMBEP010000001">
    <property type="protein sequence ID" value="MCL1634358.1"/>
    <property type="molecule type" value="Genomic_DNA"/>
</dbReference>
<comment type="subunit">
    <text evidence="8">Part of the 30S ribosomal subunit. Contacts proteins S4 and S8.</text>
</comment>
<dbReference type="NCBIfam" id="TIGR01021">
    <property type="entry name" value="rpsE_bact"/>
    <property type="match status" value="1"/>
</dbReference>
<keyword evidence="12" id="KW-1185">Reference proteome</keyword>
<keyword evidence="6 8" id="KW-0687">Ribonucleoprotein</keyword>
<dbReference type="PANTHER" id="PTHR48277:SF1">
    <property type="entry name" value="MITOCHONDRIAL RIBOSOMAL PROTEIN S5"/>
    <property type="match status" value="1"/>
</dbReference>
<dbReference type="HAMAP" id="MF_01307_B">
    <property type="entry name" value="Ribosomal_uS5_B"/>
    <property type="match status" value="1"/>
</dbReference>
<evidence type="ECO:0000256" key="8">
    <source>
        <dbReference type="HAMAP-Rule" id="MF_01307"/>
    </source>
</evidence>
<evidence type="ECO:0000256" key="4">
    <source>
        <dbReference type="ARBA" id="ARBA00022884"/>
    </source>
</evidence>
<feature type="domain" description="S5 DRBM" evidence="10">
    <location>
        <begin position="23"/>
        <end position="86"/>
    </location>
</feature>
<dbReference type="InterPro" id="IPR005712">
    <property type="entry name" value="Ribosomal_uS5_bac-type"/>
</dbReference>
<dbReference type="SUPFAM" id="SSF54768">
    <property type="entry name" value="dsRNA-binding domain-like"/>
    <property type="match status" value="1"/>
</dbReference>
<reference evidence="11 12" key="1">
    <citation type="submission" date="2022-05" db="EMBL/GenBank/DDBJ databases">
        <title>Luteimonas sp. SX5, whole genome shotgun sequencing project.</title>
        <authorList>
            <person name="Zhao G."/>
            <person name="Shen L."/>
        </authorList>
    </citation>
    <scope>NUCLEOTIDE SEQUENCE [LARGE SCALE GENOMIC DNA]</scope>
    <source>
        <strain evidence="11 12">SX5</strain>
    </source>
</reference>
<comment type="function">
    <text evidence="8">With S4 and S12 plays an important role in translational accuracy.</text>
</comment>
<dbReference type="Pfam" id="PF00333">
    <property type="entry name" value="Ribosomal_S5"/>
    <property type="match status" value="1"/>
</dbReference>
<dbReference type="PROSITE" id="PS50881">
    <property type="entry name" value="S5_DSRBD"/>
    <property type="match status" value="1"/>
</dbReference>
<gene>
    <name evidence="8 11" type="primary">rpsE</name>
    <name evidence="11" type="ORF">M2650_06880</name>
</gene>
<dbReference type="InterPro" id="IPR020568">
    <property type="entry name" value="Ribosomal_Su5_D2-typ_SF"/>
</dbReference>
<evidence type="ECO:0000256" key="2">
    <source>
        <dbReference type="ARBA" id="ARBA00008945"/>
    </source>
</evidence>
<dbReference type="Gene3D" id="3.30.230.10">
    <property type="match status" value="1"/>
</dbReference>
<dbReference type="GO" id="GO:0005840">
    <property type="term" value="C:ribosome"/>
    <property type="evidence" value="ECO:0007669"/>
    <property type="project" value="UniProtKB-KW"/>
</dbReference>
<dbReference type="InterPro" id="IPR018192">
    <property type="entry name" value="Ribosomal_uS5_N_CS"/>
</dbReference>
<keyword evidence="3 8" id="KW-0699">rRNA-binding</keyword>
<evidence type="ECO:0000256" key="1">
    <source>
        <dbReference type="ARBA" id="ARBA00003093"/>
    </source>
</evidence>